<dbReference type="Proteomes" id="UP000249696">
    <property type="component" value="Unassembled WGS sequence"/>
</dbReference>
<evidence type="ECO:0008006" key="3">
    <source>
        <dbReference type="Google" id="ProtNLM"/>
    </source>
</evidence>
<dbReference type="AlphaFoldDB" id="A0A327QZT3"/>
<dbReference type="Gene3D" id="3.90.1150.200">
    <property type="match status" value="1"/>
</dbReference>
<dbReference type="SUPFAM" id="SSF159888">
    <property type="entry name" value="YdhG-like"/>
    <property type="match status" value="1"/>
</dbReference>
<proteinExistence type="predicted"/>
<dbReference type="EMBL" id="QLLN01000006">
    <property type="protein sequence ID" value="RAJ08963.1"/>
    <property type="molecule type" value="Genomic_DNA"/>
</dbReference>
<comment type="caution">
    <text evidence="1">The sequence shown here is derived from an EMBL/GenBank/DDBJ whole genome shotgun (WGS) entry which is preliminary data.</text>
</comment>
<organism evidence="1 2">
    <name type="scientific">Arenibacter echinorum</name>
    <dbReference type="NCBI Taxonomy" id="440515"/>
    <lineage>
        <taxon>Bacteria</taxon>
        <taxon>Pseudomonadati</taxon>
        <taxon>Bacteroidota</taxon>
        <taxon>Flavobacteriia</taxon>
        <taxon>Flavobacteriales</taxon>
        <taxon>Flavobacteriaceae</taxon>
        <taxon>Arenibacter</taxon>
    </lineage>
</organism>
<protein>
    <recommendedName>
        <fullName evidence="3">YdhG-like domain-containing protein</fullName>
    </recommendedName>
</protein>
<reference evidence="1 2" key="1">
    <citation type="submission" date="2018-06" db="EMBL/GenBank/DDBJ databases">
        <title>Genomic Encyclopedia of Archaeal and Bacterial Type Strains, Phase II (KMG-II): from individual species to whole genera.</title>
        <authorList>
            <person name="Goeker M."/>
        </authorList>
    </citation>
    <scope>NUCLEOTIDE SEQUENCE [LARGE SCALE GENOMIC DNA]</scope>
    <source>
        <strain evidence="1 2">DSM 23522</strain>
    </source>
</reference>
<gene>
    <name evidence="1" type="ORF">LV92_03181</name>
</gene>
<accession>A0A327QZT3</accession>
<name>A0A327QZT3_9FLAO</name>
<evidence type="ECO:0000313" key="2">
    <source>
        <dbReference type="Proteomes" id="UP000249696"/>
    </source>
</evidence>
<sequence length="53" mass="6052">MSGTDNFKTVQEYFESQPIKTKQALLELKQCILKVAPEATELFNYNIPAYALI</sequence>
<keyword evidence="2" id="KW-1185">Reference proteome</keyword>
<evidence type="ECO:0000313" key="1">
    <source>
        <dbReference type="EMBL" id="RAJ08963.1"/>
    </source>
</evidence>
<dbReference type="RefSeq" id="WP_245946403.1">
    <property type="nucleotide sequence ID" value="NZ_QLLN01000006.1"/>
</dbReference>